<dbReference type="eggNOG" id="COG1893">
    <property type="taxonomic scope" value="Bacteria"/>
</dbReference>
<gene>
    <name evidence="2" type="ordered locus">Spiaf_1385</name>
</gene>
<feature type="domain" description="Ketopantoate reductase N-terminal" evidence="1">
    <location>
        <begin position="10"/>
        <end position="132"/>
    </location>
</feature>
<protein>
    <submittedName>
        <fullName evidence="2">Ketopantoate reductase</fullName>
    </submittedName>
</protein>
<dbReference type="InterPro" id="IPR036291">
    <property type="entry name" value="NAD(P)-bd_dom_sf"/>
</dbReference>
<sequence>MKTENNNLRILSIGSGVIGTTYLWQFAMLGHDAAILVRDSRQAAALYGGFTMNCVDKRGNRRFETTRRFFPAIQTWETAADEYDIVLVSVQRQQADEVLQQVADTFPAAFIVVMQNHWDCRGEVTDILAGCRWIWAFPHMVGGTREAGRIDTILFGDGATRVGLENGQLSDSVRIFLRLLREADLKPKLTRRIEDWIATHYIQQSSGIAVFNKYGSPAAVAGDSARITEMVRIAREGLKVCAMRGMRPWSISPINMLYLPLPLLAWGFKKMLSDPDELAMITGHCQHGADEMAFGFHEVLQTGTAMGLTMDRWKEYLPYVERQEILHDVSLDR</sequence>
<dbReference type="PATRIC" id="fig|889378.3.peg.1378"/>
<keyword evidence="3" id="KW-1185">Reference proteome</keyword>
<proteinExistence type="predicted"/>
<evidence type="ECO:0000259" key="1">
    <source>
        <dbReference type="Pfam" id="PF02558"/>
    </source>
</evidence>
<name>H9UIV8_SPIAZ</name>
<organism evidence="2 3">
    <name type="scientific">Spirochaeta africana (strain ATCC 700263 / DSM 8902 / Z-7692)</name>
    <dbReference type="NCBI Taxonomy" id="889378"/>
    <lineage>
        <taxon>Bacteria</taxon>
        <taxon>Pseudomonadati</taxon>
        <taxon>Spirochaetota</taxon>
        <taxon>Spirochaetia</taxon>
        <taxon>Spirochaetales</taxon>
        <taxon>Spirochaetaceae</taxon>
        <taxon>Spirochaeta</taxon>
    </lineage>
</organism>
<dbReference type="STRING" id="889378.Spiaf_1385"/>
<dbReference type="InterPro" id="IPR013332">
    <property type="entry name" value="KPR_N"/>
</dbReference>
<dbReference type="Pfam" id="PF02558">
    <property type="entry name" value="ApbA"/>
    <property type="match status" value="1"/>
</dbReference>
<evidence type="ECO:0000313" key="3">
    <source>
        <dbReference type="Proteomes" id="UP000007383"/>
    </source>
</evidence>
<accession>H9UIV8</accession>
<dbReference type="SUPFAM" id="SSF51735">
    <property type="entry name" value="NAD(P)-binding Rossmann-fold domains"/>
    <property type="match status" value="1"/>
</dbReference>
<dbReference type="KEGG" id="sfc:Spiaf_1385"/>
<reference evidence="3" key="1">
    <citation type="journal article" date="2013" name="Stand. Genomic Sci.">
        <title>Complete genome sequence of the halophilic bacterium Spirochaeta africana type strain (Z-7692(T)) from the alkaline Lake Magadi in the East African Rift.</title>
        <authorList>
            <person name="Liolos K."/>
            <person name="Abt B."/>
            <person name="Scheuner C."/>
            <person name="Teshima H."/>
            <person name="Held B."/>
            <person name="Lapidus A."/>
            <person name="Nolan M."/>
            <person name="Lucas S."/>
            <person name="Deshpande S."/>
            <person name="Cheng J.F."/>
            <person name="Tapia R."/>
            <person name="Goodwin L.A."/>
            <person name="Pitluck S."/>
            <person name="Pagani I."/>
            <person name="Ivanova N."/>
            <person name="Mavromatis K."/>
            <person name="Mikhailova N."/>
            <person name="Huntemann M."/>
            <person name="Pati A."/>
            <person name="Chen A."/>
            <person name="Palaniappan K."/>
            <person name="Land M."/>
            <person name="Rohde M."/>
            <person name="Tindall B.J."/>
            <person name="Detter J.C."/>
            <person name="Goker M."/>
            <person name="Bristow J."/>
            <person name="Eisen J.A."/>
            <person name="Markowitz V."/>
            <person name="Hugenholtz P."/>
            <person name="Woyke T."/>
            <person name="Klenk H.P."/>
            <person name="Kyrpides N.C."/>
        </authorList>
    </citation>
    <scope>NUCLEOTIDE SEQUENCE</scope>
    <source>
        <strain evidence="3">ATCC 700263 / DSM 8902 / Z-7692</strain>
    </source>
</reference>
<dbReference type="RefSeq" id="WP_014455436.1">
    <property type="nucleotide sequence ID" value="NC_017098.1"/>
</dbReference>
<dbReference type="AlphaFoldDB" id="H9UIV8"/>
<evidence type="ECO:0000313" key="2">
    <source>
        <dbReference type="EMBL" id="AFG37451.1"/>
    </source>
</evidence>
<dbReference type="EMBL" id="CP003282">
    <property type="protein sequence ID" value="AFG37451.1"/>
    <property type="molecule type" value="Genomic_DNA"/>
</dbReference>
<dbReference type="HOGENOM" id="CLU_055593_1_0_12"/>
<dbReference type="Gene3D" id="3.40.50.720">
    <property type="entry name" value="NAD(P)-binding Rossmann-like Domain"/>
    <property type="match status" value="1"/>
</dbReference>
<dbReference type="Proteomes" id="UP000007383">
    <property type="component" value="Chromosome"/>
</dbReference>